<proteinExistence type="inferred from homology"/>
<keyword evidence="4 6" id="KW-1133">Transmembrane helix</keyword>
<dbReference type="Pfam" id="PF00892">
    <property type="entry name" value="EamA"/>
    <property type="match status" value="1"/>
</dbReference>
<gene>
    <name evidence="8" type="ORF">N7U68_01370</name>
</gene>
<dbReference type="PANTHER" id="PTHR22911">
    <property type="entry name" value="ACYL-MALONYL CONDENSING ENZYME-RELATED"/>
    <property type="match status" value="1"/>
</dbReference>
<keyword evidence="9" id="KW-1185">Reference proteome</keyword>
<feature type="transmembrane region" description="Helical" evidence="6">
    <location>
        <begin position="78"/>
        <end position="97"/>
    </location>
</feature>
<feature type="transmembrane region" description="Helical" evidence="6">
    <location>
        <begin position="103"/>
        <end position="122"/>
    </location>
</feature>
<evidence type="ECO:0000313" key="8">
    <source>
        <dbReference type="EMBL" id="UXX83364.1"/>
    </source>
</evidence>
<feature type="transmembrane region" description="Helical" evidence="6">
    <location>
        <begin position="154"/>
        <end position="175"/>
    </location>
</feature>
<comment type="similarity">
    <text evidence="2">Belongs to the drug/metabolite transporter (DMT) superfamily. 10 TMS drug/metabolite exporter (DME) (TC 2.A.7.3) family.</text>
</comment>
<feature type="domain" description="EamA" evidence="7">
    <location>
        <begin position="13"/>
        <end position="143"/>
    </location>
</feature>
<name>A0ABY6DBY0_9RHOB</name>
<dbReference type="InterPro" id="IPR037185">
    <property type="entry name" value="EmrE-like"/>
</dbReference>
<comment type="subcellular location">
    <subcellularLocation>
        <location evidence="1">Membrane</location>
        <topology evidence="1">Multi-pass membrane protein</topology>
    </subcellularLocation>
</comment>
<evidence type="ECO:0000313" key="9">
    <source>
        <dbReference type="Proteomes" id="UP001064087"/>
    </source>
</evidence>
<dbReference type="EMBL" id="CP106738">
    <property type="protein sequence ID" value="UXX83364.1"/>
    <property type="molecule type" value="Genomic_DNA"/>
</dbReference>
<accession>A0ABY6DBY0</accession>
<dbReference type="RefSeq" id="WP_263047985.1">
    <property type="nucleotide sequence ID" value="NZ_CP106738.1"/>
</dbReference>
<dbReference type="Proteomes" id="UP001064087">
    <property type="component" value="Chromosome"/>
</dbReference>
<dbReference type="InterPro" id="IPR000620">
    <property type="entry name" value="EamA_dom"/>
</dbReference>
<evidence type="ECO:0000256" key="2">
    <source>
        <dbReference type="ARBA" id="ARBA00009853"/>
    </source>
</evidence>
<evidence type="ECO:0000256" key="1">
    <source>
        <dbReference type="ARBA" id="ARBA00004141"/>
    </source>
</evidence>
<feature type="transmembrane region" description="Helical" evidence="6">
    <location>
        <begin position="267"/>
        <end position="285"/>
    </location>
</feature>
<keyword evidence="3 6" id="KW-0812">Transmembrane</keyword>
<evidence type="ECO:0000256" key="6">
    <source>
        <dbReference type="SAM" id="Phobius"/>
    </source>
</evidence>
<feature type="transmembrane region" description="Helical" evidence="6">
    <location>
        <begin position="39"/>
        <end position="58"/>
    </location>
</feature>
<feature type="transmembrane region" description="Helical" evidence="6">
    <location>
        <begin position="241"/>
        <end position="261"/>
    </location>
</feature>
<evidence type="ECO:0000256" key="4">
    <source>
        <dbReference type="ARBA" id="ARBA00022989"/>
    </source>
</evidence>
<evidence type="ECO:0000256" key="3">
    <source>
        <dbReference type="ARBA" id="ARBA00022692"/>
    </source>
</evidence>
<keyword evidence="5 6" id="KW-0472">Membrane</keyword>
<sequence length="309" mass="33115">MIAARAGGVVLTGVALTAIYTFLISGADAITKMFAASYAAPQLFALSGAVVAGLAMMVNRRGPARRDMRTKCPRAMGIRVTATVFGAVAFFYAFRLLPFAEVFLFIAMIPLFTALLSGPVLGEAVRPQAWAALMLGVVGLLCLFPGGFETIQMGHLVALAAVLLGTASMMASRYIGVRDDNLLSQVFYPNLGLMVVSLAVLPFVYTPMALADLGWAVVYATVLFFARWVLVAAFKALPAYVITPLMNLQFVWMVVLGAAVFGETPSSFVYLGAGIVITAGIWLIYDQAAARNEIRPIWLPKKARVFPAE</sequence>
<feature type="transmembrane region" description="Helical" evidence="6">
    <location>
        <begin position="187"/>
        <end position="207"/>
    </location>
</feature>
<dbReference type="PANTHER" id="PTHR22911:SF6">
    <property type="entry name" value="SOLUTE CARRIER FAMILY 35 MEMBER G1"/>
    <property type="match status" value="1"/>
</dbReference>
<organism evidence="8 9">
    <name type="scientific">Roseovarius pelagicus</name>
    <dbReference type="NCBI Taxonomy" id="2980108"/>
    <lineage>
        <taxon>Bacteria</taxon>
        <taxon>Pseudomonadati</taxon>
        <taxon>Pseudomonadota</taxon>
        <taxon>Alphaproteobacteria</taxon>
        <taxon>Rhodobacterales</taxon>
        <taxon>Roseobacteraceae</taxon>
        <taxon>Roseovarius</taxon>
    </lineage>
</organism>
<protein>
    <submittedName>
        <fullName evidence="8">DMT family transporter</fullName>
    </submittedName>
</protein>
<evidence type="ECO:0000259" key="7">
    <source>
        <dbReference type="Pfam" id="PF00892"/>
    </source>
</evidence>
<evidence type="ECO:0000256" key="5">
    <source>
        <dbReference type="ARBA" id="ARBA00023136"/>
    </source>
</evidence>
<reference evidence="8" key="1">
    <citation type="submission" date="2022-10" db="EMBL/GenBank/DDBJ databases">
        <title>Roseovarius pelagicus sp. nov., isolated from Arctic seawater.</title>
        <authorList>
            <person name="Hong Y.W."/>
            <person name="Hwang C.Y."/>
        </authorList>
    </citation>
    <scope>NUCLEOTIDE SEQUENCE</scope>
    <source>
        <strain evidence="8">HL-MP18</strain>
    </source>
</reference>
<dbReference type="SUPFAM" id="SSF103481">
    <property type="entry name" value="Multidrug resistance efflux transporter EmrE"/>
    <property type="match status" value="2"/>
</dbReference>
<feature type="transmembrane region" description="Helical" evidence="6">
    <location>
        <begin position="129"/>
        <end position="148"/>
    </location>
</feature>
<feature type="transmembrane region" description="Helical" evidence="6">
    <location>
        <begin position="213"/>
        <end position="234"/>
    </location>
</feature>